<dbReference type="EC" id="2.7.13.3" evidence="5"/>
<dbReference type="RefSeq" id="WP_305024578.1">
    <property type="nucleotide sequence ID" value="NZ_JAUQTB010000007.1"/>
</dbReference>
<evidence type="ECO:0000256" key="1">
    <source>
        <dbReference type="ARBA" id="ARBA00000085"/>
    </source>
</evidence>
<evidence type="ECO:0000259" key="25">
    <source>
        <dbReference type="PROSITE" id="PS50109"/>
    </source>
</evidence>
<evidence type="ECO:0000259" key="26">
    <source>
        <dbReference type="PROSITE" id="PS50885"/>
    </source>
</evidence>
<keyword evidence="14" id="KW-0547">Nucleotide-binding</keyword>
<evidence type="ECO:0000256" key="10">
    <source>
        <dbReference type="ARBA" id="ARBA00022553"/>
    </source>
</evidence>
<evidence type="ECO:0000256" key="22">
    <source>
        <dbReference type="ARBA" id="ARBA00024827"/>
    </source>
</evidence>
<keyword evidence="28" id="KW-1185">Reference proteome</keyword>
<dbReference type="CDD" id="cd16917">
    <property type="entry name" value="HATPase_UhpB-NarQ-NarX-like"/>
    <property type="match status" value="1"/>
</dbReference>
<evidence type="ECO:0000256" key="20">
    <source>
        <dbReference type="ARBA" id="ARBA00023014"/>
    </source>
</evidence>
<feature type="domain" description="Histidine kinase" evidence="25">
    <location>
        <begin position="252"/>
        <end position="341"/>
    </location>
</feature>
<dbReference type="PANTHER" id="PTHR24421">
    <property type="entry name" value="NITRATE/NITRITE SENSOR PROTEIN NARX-RELATED"/>
    <property type="match status" value="1"/>
</dbReference>
<evidence type="ECO:0000256" key="9">
    <source>
        <dbReference type="ARBA" id="ARBA00022490"/>
    </source>
</evidence>
<dbReference type="Pfam" id="PF07730">
    <property type="entry name" value="HisKA_3"/>
    <property type="match status" value="1"/>
</dbReference>
<dbReference type="SMART" id="SM00304">
    <property type="entry name" value="HAMP"/>
    <property type="match status" value="1"/>
</dbReference>
<dbReference type="PROSITE" id="PS50109">
    <property type="entry name" value="HIS_KIN"/>
    <property type="match status" value="1"/>
</dbReference>
<evidence type="ECO:0000256" key="17">
    <source>
        <dbReference type="ARBA" id="ARBA00022989"/>
    </source>
</evidence>
<dbReference type="Gene3D" id="1.20.5.1930">
    <property type="match status" value="1"/>
</dbReference>
<feature type="domain" description="HAMP" evidence="26">
    <location>
        <begin position="68"/>
        <end position="120"/>
    </location>
</feature>
<comment type="subcellular location">
    <subcellularLocation>
        <location evidence="4">Cell membrane</location>
        <topology evidence="4">Multi-pass membrane protein</topology>
    </subcellularLocation>
    <subcellularLocation>
        <location evidence="3">Cytoplasm</location>
    </subcellularLocation>
</comment>
<keyword evidence="15 27" id="KW-0418">Kinase</keyword>
<keyword evidence="20" id="KW-0411">Iron-sulfur</keyword>
<keyword evidence="9" id="KW-0963">Cytoplasm</keyword>
<name>A0ABT9CDR4_9BACL</name>
<evidence type="ECO:0000256" key="8">
    <source>
        <dbReference type="ARBA" id="ARBA00022485"/>
    </source>
</evidence>
<dbReference type="InterPro" id="IPR050482">
    <property type="entry name" value="Sensor_HK_TwoCompSys"/>
</dbReference>
<keyword evidence="8" id="KW-0004">4Fe-4S</keyword>
<comment type="caution">
    <text evidence="27">The sequence shown here is derived from an EMBL/GenBank/DDBJ whole genome shotgun (WGS) entry which is preliminary data.</text>
</comment>
<dbReference type="SMART" id="SM00387">
    <property type="entry name" value="HATPase_c"/>
    <property type="match status" value="1"/>
</dbReference>
<dbReference type="PANTHER" id="PTHR24421:SF37">
    <property type="entry name" value="SENSOR HISTIDINE KINASE NARS"/>
    <property type="match status" value="1"/>
</dbReference>
<dbReference type="InterPro" id="IPR005467">
    <property type="entry name" value="His_kinase_dom"/>
</dbReference>
<proteinExistence type="predicted"/>
<dbReference type="InterPro" id="IPR011712">
    <property type="entry name" value="Sig_transdc_His_kin_sub3_dim/P"/>
</dbReference>
<keyword evidence="18" id="KW-0408">Iron</keyword>
<organism evidence="27 28">
    <name type="scientific">Paenibacillus lacisoli</name>
    <dbReference type="NCBI Taxonomy" id="3064525"/>
    <lineage>
        <taxon>Bacteria</taxon>
        <taxon>Bacillati</taxon>
        <taxon>Bacillota</taxon>
        <taxon>Bacilli</taxon>
        <taxon>Bacillales</taxon>
        <taxon>Paenibacillaceae</taxon>
        <taxon>Paenibacillus</taxon>
    </lineage>
</organism>
<keyword evidence="11" id="KW-0808">Transferase</keyword>
<keyword evidence="12 24" id="KW-0812">Transmembrane</keyword>
<keyword evidence="19" id="KW-0902">Two-component regulatory system</keyword>
<evidence type="ECO:0000256" key="21">
    <source>
        <dbReference type="ARBA" id="ARBA00023136"/>
    </source>
</evidence>
<dbReference type="InterPro" id="IPR003660">
    <property type="entry name" value="HAMP_dom"/>
</dbReference>
<dbReference type="Pfam" id="PF02518">
    <property type="entry name" value="HATPase_c"/>
    <property type="match status" value="1"/>
</dbReference>
<evidence type="ECO:0000256" key="23">
    <source>
        <dbReference type="ARBA" id="ARBA00030800"/>
    </source>
</evidence>
<dbReference type="PROSITE" id="PS50885">
    <property type="entry name" value="HAMP"/>
    <property type="match status" value="1"/>
</dbReference>
<dbReference type="InterPro" id="IPR036890">
    <property type="entry name" value="HATPase_C_sf"/>
</dbReference>
<accession>A0ABT9CDR4</accession>
<keyword evidence="16" id="KW-0067">ATP-binding</keyword>
<gene>
    <name evidence="27" type="ORF">Q5741_13215</name>
</gene>
<evidence type="ECO:0000256" key="12">
    <source>
        <dbReference type="ARBA" id="ARBA00022692"/>
    </source>
</evidence>
<feature type="transmembrane region" description="Helical" evidence="24">
    <location>
        <begin position="16"/>
        <end position="36"/>
    </location>
</feature>
<evidence type="ECO:0000256" key="19">
    <source>
        <dbReference type="ARBA" id="ARBA00023012"/>
    </source>
</evidence>
<evidence type="ECO:0000256" key="11">
    <source>
        <dbReference type="ARBA" id="ARBA00022679"/>
    </source>
</evidence>
<evidence type="ECO:0000256" key="24">
    <source>
        <dbReference type="SAM" id="Phobius"/>
    </source>
</evidence>
<evidence type="ECO:0000313" key="27">
    <source>
        <dbReference type="EMBL" id="MDO7907366.1"/>
    </source>
</evidence>
<evidence type="ECO:0000256" key="3">
    <source>
        <dbReference type="ARBA" id="ARBA00004496"/>
    </source>
</evidence>
<evidence type="ECO:0000256" key="5">
    <source>
        <dbReference type="ARBA" id="ARBA00012438"/>
    </source>
</evidence>
<evidence type="ECO:0000256" key="7">
    <source>
        <dbReference type="ARBA" id="ARBA00022475"/>
    </source>
</evidence>
<keyword evidence="13" id="KW-0479">Metal-binding</keyword>
<reference evidence="27 28" key="1">
    <citation type="submission" date="2023-07" db="EMBL/GenBank/DDBJ databases">
        <title>Paenibacillus sp. JX-17 nov. isolated from soil.</title>
        <authorList>
            <person name="Wan Y."/>
            <person name="Liu B."/>
        </authorList>
    </citation>
    <scope>NUCLEOTIDE SEQUENCE [LARGE SCALE GENOMIC DNA]</scope>
    <source>
        <strain evidence="27 28">JX-17</strain>
    </source>
</reference>
<keyword evidence="10" id="KW-0597">Phosphoprotein</keyword>
<evidence type="ECO:0000313" key="28">
    <source>
        <dbReference type="Proteomes" id="UP001240171"/>
    </source>
</evidence>
<comment type="cofactor">
    <cofactor evidence="2">
        <name>[4Fe-4S] cluster</name>
        <dbReference type="ChEBI" id="CHEBI:49883"/>
    </cofactor>
</comment>
<evidence type="ECO:0000256" key="4">
    <source>
        <dbReference type="ARBA" id="ARBA00004651"/>
    </source>
</evidence>
<evidence type="ECO:0000256" key="6">
    <source>
        <dbReference type="ARBA" id="ARBA00017322"/>
    </source>
</evidence>
<evidence type="ECO:0000256" key="2">
    <source>
        <dbReference type="ARBA" id="ARBA00001966"/>
    </source>
</evidence>
<keyword evidence="21 24" id="KW-0472">Membrane</keyword>
<dbReference type="SUPFAM" id="SSF55874">
    <property type="entry name" value="ATPase domain of HSP90 chaperone/DNA topoisomerase II/histidine kinase"/>
    <property type="match status" value="1"/>
</dbReference>
<comment type="function">
    <text evidence="22">Member of the two-component regulatory system NreB/NreC involved in the control of dissimilatory nitrate/nitrite reduction in response to oxygen. NreB functions as a direct oxygen sensor histidine kinase which is autophosphorylated, in the absence of oxygen, probably at the conserved histidine residue, and transfers its phosphate group probably to a conserved aspartate residue of NreC. NreB/NreC activates the expression of the nitrate (narGHJI) and nitrite (nir) reductase operons, as well as the putative nitrate transporter gene narT.</text>
</comment>
<feature type="transmembrane region" description="Helical" evidence="24">
    <location>
        <begin position="48"/>
        <end position="67"/>
    </location>
</feature>
<evidence type="ECO:0000256" key="16">
    <source>
        <dbReference type="ARBA" id="ARBA00022840"/>
    </source>
</evidence>
<comment type="catalytic activity">
    <reaction evidence="1">
        <text>ATP + protein L-histidine = ADP + protein N-phospho-L-histidine.</text>
        <dbReference type="EC" id="2.7.13.3"/>
    </reaction>
</comment>
<evidence type="ECO:0000256" key="15">
    <source>
        <dbReference type="ARBA" id="ARBA00022777"/>
    </source>
</evidence>
<dbReference type="GO" id="GO:0016301">
    <property type="term" value="F:kinase activity"/>
    <property type="evidence" value="ECO:0007669"/>
    <property type="project" value="UniProtKB-KW"/>
</dbReference>
<dbReference type="Gene3D" id="6.10.340.10">
    <property type="match status" value="1"/>
</dbReference>
<dbReference type="Gene3D" id="3.30.565.10">
    <property type="entry name" value="Histidine kinase-like ATPase, C-terminal domain"/>
    <property type="match status" value="1"/>
</dbReference>
<sequence>MIKNTLSLFKTAKWELLTYFLLTGAVSALALYMGYWNGYIRVTDTHVWLLYILSILIATAVIGYIAGIRIQRRIDMLDLNMLQVTKGNLSVRMPETGDRSFARVYHEFNTMMDAMEKKMRLLQRFGEQEVLEKEQSAERAVLEERRRLARDLHDTVSQQLFAIHMSASALPKVLEASPEQGKQVMDQLISISQSAQKQMRALIAQLRPVELQGKCLAEALDGWFPDYCRQNGLKGIKELDLQGDLSEAIEHQLFLIIQEAMANIVKHADARLVSLFLREGERHVSMSLSDDGQGFQQSETRQGSYGLMTMRERAEKLGGQVAIVSKPGAGTTIRVHIPIYKDEQAEVLDRNHDIPESGEEPRKE</sequence>
<evidence type="ECO:0000256" key="14">
    <source>
        <dbReference type="ARBA" id="ARBA00022741"/>
    </source>
</evidence>
<dbReference type="Proteomes" id="UP001240171">
    <property type="component" value="Unassembled WGS sequence"/>
</dbReference>
<dbReference type="EMBL" id="JAUQTB010000007">
    <property type="protein sequence ID" value="MDO7907366.1"/>
    <property type="molecule type" value="Genomic_DNA"/>
</dbReference>
<protein>
    <recommendedName>
        <fullName evidence="6">Oxygen sensor histidine kinase NreB</fullName>
        <ecNumber evidence="5">2.7.13.3</ecNumber>
    </recommendedName>
    <alternativeName>
        <fullName evidence="23">Nitrogen regulation protein B</fullName>
    </alternativeName>
</protein>
<keyword evidence="7" id="KW-1003">Cell membrane</keyword>
<keyword evidence="17 24" id="KW-1133">Transmembrane helix</keyword>
<dbReference type="InterPro" id="IPR004358">
    <property type="entry name" value="Sig_transdc_His_kin-like_C"/>
</dbReference>
<dbReference type="InterPro" id="IPR003594">
    <property type="entry name" value="HATPase_dom"/>
</dbReference>
<evidence type="ECO:0000256" key="13">
    <source>
        <dbReference type="ARBA" id="ARBA00022723"/>
    </source>
</evidence>
<evidence type="ECO:0000256" key="18">
    <source>
        <dbReference type="ARBA" id="ARBA00023004"/>
    </source>
</evidence>
<dbReference type="PRINTS" id="PR00344">
    <property type="entry name" value="BCTRLSENSOR"/>
</dbReference>